<dbReference type="SUPFAM" id="SSF109854">
    <property type="entry name" value="DinB/YfiT-like putative metalloenzymes"/>
    <property type="match status" value="1"/>
</dbReference>
<dbReference type="RefSeq" id="WP_211042412.1">
    <property type="nucleotide sequence ID" value="NZ_JAELVF020000001.1"/>
</dbReference>
<dbReference type="InterPro" id="IPR034660">
    <property type="entry name" value="DinB/YfiT-like"/>
</dbReference>
<gene>
    <name evidence="2" type="ORF">JGS22_005745</name>
</gene>
<sequence length="193" mass="20466">MDTPVDFGPLARRVGEVVTGTADAQLDDPTPCPDYSVRALLGHLVGLTAAFRDAARKNFSSLTDTDPGAGTPEPPTDWRTQFPLMLDELAATWRDPAAWTGMTRAGGIDLPGDVAGRVVIDELLIHGWDLAVATGQSYDADPELLNLALEFLNASTDPSDREGMFGPVVPAPADATELDRAVALSGRDPAWTP</sequence>
<feature type="domain" description="Mycothiol-dependent maleylpyruvate isomerase metal-binding" evidence="1">
    <location>
        <begin position="9"/>
        <end position="131"/>
    </location>
</feature>
<accession>A0A949JDT2</accession>
<dbReference type="EMBL" id="JAELVF020000001">
    <property type="protein sequence ID" value="MBU7597148.1"/>
    <property type="molecule type" value="Genomic_DNA"/>
</dbReference>
<dbReference type="NCBIfam" id="TIGR03083">
    <property type="entry name" value="maleylpyruvate isomerase family mycothiol-dependent enzyme"/>
    <property type="match status" value="1"/>
</dbReference>
<evidence type="ECO:0000313" key="2">
    <source>
        <dbReference type="EMBL" id="MBU7597148.1"/>
    </source>
</evidence>
<dbReference type="NCBIfam" id="TIGR03086">
    <property type="entry name" value="TIGR03086 family metal-binding protein"/>
    <property type="match status" value="1"/>
</dbReference>
<proteinExistence type="predicted"/>
<dbReference type="GO" id="GO:0046872">
    <property type="term" value="F:metal ion binding"/>
    <property type="evidence" value="ECO:0007669"/>
    <property type="project" value="InterPro"/>
</dbReference>
<dbReference type="AlphaFoldDB" id="A0A949JDT2"/>
<organism evidence="2 3">
    <name type="scientific">Streptomyces tardus</name>
    <dbReference type="NCBI Taxonomy" id="2780544"/>
    <lineage>
        <taxon>Bacteria</taxon>
        <taxon>Bacillati</taxon>
        <taxon>Actinomycetota</taxon>
        <taxon>Actinomycetes</taxon>
        <taxon>Kitasatosporales</taxon>
        <taxon>Streptomycetaceae</taxon>
        <taxon>Streptomyces</taxon>
    </lineage>
</organism>
<evidence type="ECO:0000259" key="1">
    <source>
        <dbReference type="Pfam" id="PF11716"/>
    </source>
</evidence>
<comment type="caution">
    <text evidence="2">The sequence shown here is derived from an EMBL/GenBank/DDBJ whole genome shotgun (WGS) entry which is preliminary data.</text>
</comment>
<keyword evidence="3" id="KW-1185">Reference proteome</keyword>
<dbReference type="Proteomes" id="UP000694501">
    <property type="component" value="Unassembled WGS sequence"/>
</dbReference>
<name>A0A949JDT2_9ACTN</name>
<evidence type="ECO:0000313" key="3">
    <source>
        <dbReference type="Proteomes" id="UP000694501"/>
    </source>
</evidence>
<dbReference type="InterPro" id="IPR017520">
    <property type="entry name" value="CHP03086"/>
</dbReference>
<dbReference type="InterPro" id="IPR017517">
    <property type="entry name" value="Maleyloyr_isom"/>
</dbReference>
<reference evidence="2" key="1">
    <citation type="submission" date="2021-06" db="EMBL/GenBank/DDBJ databases">
        <title>Sequencing of actinobacteria type strains.</title>
        <authorList>
            <person name="Nguyen G.-S."/>
            <person name="Wentzel A."/>
        </authorList>
    </citation>
    <scope>NUCLEOTIDE SEQUENCE</scope>
    <source>
        <strain evidence="2">P38-E01</strain>
    </source>
</reference>
<dbReference type="Pfam" id="PF11716">
    <property type="entry name" value="MDMPI_N"/>
    <property type="match status" value="1"/>
</dbReference>
<dbReference type="InterPro" id="IPR024344">
    <property type="entry name" value="MDMPI_metal-binding"/>
</dbReference>
<protein>
    <submittedName>
        <fullName evidence="2">TIGR03086 family protein</fullName>
    </submittedName>
</protein>
<dbReference type="Gene3D" id="1.20.120.450">
    <property type="entry name" value="dinb family like domain"/>
    <property type="match status" value="1"/>
</dbReference>